<organism evidence="2 3">
    <name type="scientific">SAR86 cluster bacterium</name>
    <dbReference type="NCBI Taxonomy" id="2030880"/>
    <lineage>
        <taxon>Bacteria</taxon>
        <taxon>Pseudomonadati</taxon>
        <taxon>Pseudomonadota</taxon>
        <taxon>Gammaproteobacteria</taxon>
        <taxon>SAR86 cluster</taxon>
    </lineage>
</organism>
<evidence type="ECO:0000313" key="2">
    <source>
        <dbReference type="EMBL" id="RCL44651.1"/>
    </source>
</evidence>
<accession>A0A368C590</accession>
<evidence type="ECO:0000259" key="1">
    <source>
        <dbReference type="Pfam" id="PF00144"/>
    </source>
</evidence>
<feature type="domain" description="Beta-lactamase-related" evidence="1">
    <location>
        <begin position="75"/>
        <end position="390"/>
    </location>
</feature>
<dbReference type="Pfam" id="PF00144">
    <property type="entry name" value="Beta-lactamase"/>
    <property type="match status" value="1"/>
</dbReference>
<dbReference type="InterPro" id="IPR050789">
    <property type="entry name" value="Diverse_Enzym_Activities"/>
</dbReference>
<name>A0A368C590_9GAMM</name>
<dbReference type="PROSITE" id="PS51257">
    <property type="entry name" value="PROKAR_LIPOPROTEIN"/>
    <property type="match status" value="1"/>
</dbReference>
<dbReference type="PANTHER" id="PTHR43283">
    <property type="entry name" value="BETA-LACTAMASE-RELATED"/>
    <property type="match status" value="1"/>
</dbReference>
<sequence length="449" mass="50032">MKAYKIFFYIVVIFFLASCGGGGSSSTPDQQEEPNQFPSHPLVWDVVTPESVGMSSSKLDQAFDYAFQDGAYTQAAVVIKDGKLVYERYRGILPGEKTTLSNITSLDSSRLEELFGNKTSDSYVTSWSSAKSFVSFLIGIAVENNLISSINDSASLFIQEWANDERSSITIKNILDMRSGLYPMCFDDDLGELDNCNNTSDSSSGGDLVFSDDQLTKCINRELAESGIIQPWYSDTIIYNRGDFKYSNCDTQVLGEILFRATGQDLQTYADYQLFSKIGINAIWWKDYVDAGQSNGNYLAYCCLDSTARDYAKFGHMLLLGGVWENDVLSYGSYVSSIAGLNSYGLQFWNLCASPLDENNNCPNADWITSTIGYDGQYIMIDFNRNIVVVRSSLYEPVLNISSERKMKLVANNLSFSNWVSTTPRGVGAFIGTSFSPNEFFYRITEAIE</sequence>
<dbReference type="GO" id="GO:0016787">
    <property type="term" value="F:hydrolase activity"/>
    <property type="evidence" value="ECO:0007669"/>
    <property type="project" value="UniProtKB-KW"/>
</dbReference>
<dbReference type="InterPro" id="IPR001466">
    <property type="entry name" value="Beta-lactam-related"/>
</dbReference>
<dbReference type="EMBL" id="QOPI01000011">
    <property type="protein sequence ID" value="RCL44651.1"/>
    <property type="molecule type" value="Genomic_DNA"/>
</dbReference>
<dbReference type="Proteomes" id="UP000252915">
    <property type="component" value="Unassembled WGS sequence"/>
</dbReference>
<keyword evidence="2" id="KW-0378">Hydrolase</keyword>
<comment type="caution">
    <text evidence="2">The sequence shown here is derived from an EMBL/GenBank/DDBJ whole genome shotgun (WGS) entry which is preliminary data.</text>
</comment>
<dbReference type="SUPFAM" id="SSF56601">
    <property type="entry name" value="beta-lactamase/transpeptidase-like"/>
    <property type="match status" value="1"/>
</dbReference>
<protein>
    <submittedName>
        <fullName evidence="2">Class C beta-lactamase-related serine hydrolase</fullName>
    </submittedName>
</protein>
<dbReference type="Gene3D" id="3.40.710.10">
    <property type="entry name" value="DD-peptidase/beta-lactamase superfamily"/>
    <property type="match status" value="1"/>
</dbReference>
<proteinExistence type="predicted"/>
<gene>
    <name evidence="2" type="ORF">DBW92_02635</name>
</gene>
<dbReference type="PANTHER" id="PTHR43283:SF7">
    <property type="entry name" value="BETA-LACTAMASE-RELATED DOMAIN-CONTAINING PROTEIN"/>
    <property type="match status" value="1"/>
</dbReference>
<evidence type="ECO:0000313" key="3">
    <source>
        <dbReference type="Proteomes" id="UP000252915"/>
    </source>
</evidence>
<dbReference type="AlphaFoldDB" id="A0A368C590"/>
<reference evidence="2 3" key="1">
    <citation type="journal article" date="2018" name="Microbiome">
        <title>Fine metagenomic profile of the Mediterranean stratified and mixed water columns revealed by assembly and recruitment.</title>
        <authorList>
            <person name="Haro-Moreno J.M."/>
            <person name="Lopez-Perez M."/>
            <person name="De La Torre J.R."/>
            <person name="Picazo A."/>
            <person name="Camacho A."/>
            <person name="Rodriguez-Valera F."/>
        </authorList>
    </citation>
    <scope>NUCLEOTIDE SEQUENCE [LARGE SCALE GENOMIC DNA]</scope>
    <source>
        <strain evidence="2">MED-G78</strain>
    </source>
</reference>
<dbReference type="InterPro" id="IPR012338">
    <property type="entry name" value="Beta-lactam/transpept-like"/>
</dbReference>